<evidence type="ECO:0000256" key="1">
    <source>
        <dbReference type="SAM" id="MobiDB-lite"/>
    </source>
</evidence>
<dbReference type="InterPro" id="IPR024624">
    <property type="entry name" value="Pyridox_Oxase_Alr4036_FMN-bd"/>
</dbReference>
<evidence type="ECO:0000259" key="2">
    <source>
        <dbReference type="Pfam" id="PF12766"/>
    </source>
</evidence>
<comment type="caution">
    <text evidence="3">The sequence shown here is derived from an EMBL/GenBank/DDBJ whole genome shotgun (WGS) entry which is preliminary data.</text>
</comment>
<dbReference type="UniPathway" id="UPA01068">
    <property type="reaction ID" value="UER00304"/>
</dbReference>
<reference evidence="3 4" key="1">
    <citation type="submission" date="2016-07" db="EMBL/GenBank/DDBJ databases">
        <title>Pervasive Adenine N6-methylation of Active Genes in Fungi.</title>
        <authorList>
            <consortium name="DOE Joint Genome Institute"/>
            <person name="Mondo S.J."/>
            <person name="Dannebaum R.O."/>
            <person name="Kuo R.C."/>
            <person name="Labutti K."/>
            <person name="Haridas S."/>
            <person name="Kuo A."/>
            <person name="Salamov A."/>
            <person name="Ahrendt S.R."/>
            <person name="Lipzen A."/>
            <person name="Sullivan W."/>
            <person name="Andreopoulos W.B."/>
            <person name="Clum A."/>
            <person name="Lindquist E."/>
            <person name="Daum C."/>
            <person name="Ramamoorthy G.K."/>
            <person name="Gryganskyi A."/>
            <person name="Culley D."/>
            <person name="Magnuson J.K."/>
            <person name="James T.Y."/>
            <person name="O'Malley M.A."/>
            <person name="Stajich J.E."/>
            <person name="Spatafora J.W."/>
            <person name="Visel A."/>
            <person name="Grigoriev I.V."/>
        </authorList>
    </citation>
    <scope>NUCLEOTIDE SEQUENCE [LARGE SCALE GENOMIC DNA]</scope>
    <source>
        <strain evidence="3 4">JEL800</strain>
    </source>
</reference>
<evidence type="ECO:0000313" key="3">
    <source>
        <dbReference type="EMBL" id="ORY36889.1"/>
    </source>
</evidence>
<proteinExistence type="predicted"/>
<dbReference type="PANTHER" id="PTHR28243:SF1">
    <property type="entry name" value="PYRIDOXAMINE 5'-PHOSPHATE OXIDASE ALR4036 FAMILY FMN-BINDING DOMAIN-CONTAINING PROTEIN"/>
    <property type="match status" value="1"/>
</dbReference>
<feature type="region of interest" description="Disordered" evidence="1">
    <location>
        <begin position="1"/>
        <end position="47"/>
    </location>
</feature>
<gene>
    <name evidence="3" type="ORF">BCR33DRAFT_855037</name>
</gene>
<organism evidence="3 4">
    <name type="scientific">Rhizoclosmatium globosum</name>
    <dbReference type="NCBI Taxonomy" id="329046"/>
    <lineage>
        <taxon>Eukaryota</taxon>
        <taxon>Fungi</taxon>
        <taxon>Fungi incertae sedis</taxon>
        <taxon>Chytridiomycota</taxon>
        <taxon>Chytridiomycota incertae sedis</taxon>
        <taxon>Chytridiomycetes</taxon>
        <taxon>Chytridiales</taxon>
        <taxon>Chytriomycetaceae</taxon>
        <taxon>Rhizoclosmatium</taxon>
    </lineage>
</organism>
<protein>
    <recommendedName>
        <fullName evidence="2">Pyridoxamine 5'-phosphate oxidase Alr4036 family FMN-binding domain-containing protein</fullName>
    </recommendedName>
</protein>
<dbReference type="Pfam" id="PF12766">
    <property type="entry name" value="Pyridox_oxase_2"/>
    <property type="match status" value="1"/>
</dbReference>
<dbReference type="SUPFAM" id="SSF50475">
    <property type="entry name" value="FMN-binding split barrel"/>
    <property type="match status" value="1"/>
</dbReference>
<dbReference type="AlphaFoldDB" id="A0A1Y2BQ65"/>
<feature type="region of interest" description="Disordered" evidence="1">
    <location>
        <begin position="257"/>
        <end position="281"/>
    </location>
</feature>
<feature type="domain" description="Pyridoxamine 5'-phosphate oxidase Alr4036 family FMN-binding" evidence="2">
    <location>
        <begin position="56"/>
        <end position="180"/>
    </location>
</feature>
<evidence type="ECO:0000313" key="4">
    <source>
        <dbReference type="Proteomes" id="UP000193642"/>
    </source>
</evidence>
<name>A0A1Y2BQ65_9FUNG</name>
<dbReference type="PANTHER" id="PTHR28243">
    <property type="entry name" value="AGL049CP"/>
    <property type="match status" value="1"/>
</dbReference>
<dbReference type="EMBL" id="MCGO01000053">
    <property type="protein sequence ID" value="ORY36889.1"/>
    <property type="molecule type" value="Genomic_DNA"/>
</dbReference>
<accession>A0A1Y2BQ65</accession>
<feature type="compositionally biased region" description="Low complexity" evidence="1">
    <location>
        <begin position="257"/>
        <end position="272"/>
    </location>
</feature>
<dbReference type="STRING" id="329046.A0A1Y2BQ65"/>
<dbReference type="GO" id="GO:0010181">
    <property type="term" value="F:FMN binding"/>
    <property type="evidence" value="ECO:0007669"/>
    <property type="project" value="InterPro"/>
</dbReference>
<sequence length="379" mass="41768">MINSHTPNHPAAPSKVAANPPAQSGGAWPSWLPTINTHPETEASEDRVQLEETHFPPWRNAIEAALKENERKDQAHLYASLATIKAFGRPSNRSVFFRGFLSDGIVSQSQEKHHKHKHLSIETPLSNGCIERLSNVLVFAVDVRSGSVEDLIHGSKFGEICWIFPESREQFRLSGQLHLVVSPNHPLALSHQVPTPFSFSSHFPQLDWEQTRKESGERYRRFDALPSLGPQLIMMLRVRAVRASTTTTMASIITTDTVTPTTEPETINPSTPATTETTARPVDSMGSITSEVDVHSLAFDNFALLLLDVDGADHVQMATAPHARIKSDTWKVERVLGTSDSQFSIETVVEGGVTGHVGSVDGLVKKVARWSVRDVLQDS</sequence>
<dbReference type="Gene3D" id="2.30.110.10">
    <property type="entry name" value="Electron Transport, Fmn-binding Protein, Chain A"/>
    <property type="match status" value="1"/>
</dbReference>
<dbReference type="OrthoDB" id="434253at2759"/>
<keyword evidence="4" id="KW-1185">Reference proteome</keyword>
<dbReference type="InterPro" id="IPR012349">
    <property type="entry name" value="Split_barrel_FMN-bd"/>
</dbReference>
<dbReference type="Proteomes" id="UP000193642">
    <property type="component" value="Unassembled WGS sequence"/>
</dbReference>